<keyword evidence="2" id="KW-1185">Reference proteome</keyword>
<organism evidence="1 2">
    <name type="scientific">Scortum barcoo</name>
    <name type="common">barcoo grunter</name>
    <dbReference type="NCBI Taxonomy" id="214431"/>
    <lineage>
        <taxon>Eukaryota</taxon>
        <taxon>Metazoa</taxon>
        <taxon>Chordata</taxon>
        <taxon>Craniata</taxon>
        <taxon>Vertebrata</taxon>
        <taxon>Euteleostomi</taxon>
        <taxon>Actinopterygii</taxon>
        <taxon>Neopterygii</taxon>
        <taxon>Teleostei</taxon>
        <taxon>Neoteleostei</taxon>
        <taxon>Acanthomorphata</taxon>
        <taxon>Eupercaria</taxon>
        <taxon>Centrarchiformes</taxon>
        <taxon>Terapontoidei</taxon>
        <taxon>Terapontidae</taxon>
        <taxon>Scortum</taxon>
    </lineage>
</organism>
<comment type="caution">
    <text evidence="1">The sequence shown here is derived from an EMBL/GenBank/DDBJ whole genome shotgun (WGS) entry which is preliminary data.</text>
</comment>
<evidence type="ECO:0000313" key="2">
    <source>
        <dbReference type="Proteomes" id="UP000831701"/>
    </source>
</evidence>
<evidence type="ECO:0000313" key="1">
    <source>
        <dbReference type="EMBL" id="KAI3358826.1"/>
    </source>
</evidence>
<dbReference type="Proteomes" id="UP000831701">
    <property type="component" value="Chromosome 18"/>
</dbReference>
<accession>A0ACB8VT99</accession>
<sequence>MIIVYRLEQVTDGESMEAVSDRGTSVDVGGSEPVCGVSPRLSEHGEDDDAVSEKHMESEELKGTEAASLSSPVSASPLNPSTSQSSFSAEETISTVLVQGGESGSPRESEKETTGMKTEEELNKDNVAEKHNSLDESPSGPDDSEDTNMDKTPNHKETTNSHDDTEEEAGTQQEKESAASKSKVSTAADLDEMMDIGTVDQVEQESQMKEEEVNSPMDVDSSRSPARSSNTASVAEHSNSVEEETDVKPAVLPPSAEQDQMENVKAALDSMQSSSSPSSEATASTGRDSSSPATISNGMKVVKLSIPRLDTERVRAATQPIKPSPSPPLVSVKDEPIDEEYEQALISSTSNANVKDEPNTAKEDLRIGSVFSVTPAAETQTLPVVNPSSLHMYCSNCKKSLMKGQTAFQRKGSPALFCSTDCLTMSLPTSRGVAKICYNCQKLIFRPQDVILAPDAKGAMKEFCSQNCLTSFNYKKNAANSRKPASTKKILQSIAPQSLCSMCTRYCISKHEVVLNGAVHKICSDACFNRFRTVNNLSMAGCANCGSYCHKKPLMLKMEDSNKTLCNAECLAKYKEKTKTNQPCMMCRTTRLMAEMVDNKNNDDSVNLFCSSSCVMAFKVQTVSASGARLNCDSCGKNTVPAYHLAMSDTSIRNFCTLPCVMAFQEKFKKSQKQVNVFTKLPIGSSQIQAVTPAQPQQDVPKAPQKLNCSRCARNIAFKPEVIQIKDKVVFVCSVDCSQEFKKANNVTSLCEYCKIEKITKDTKRINNKDCFFCSDGCKLLFRHDLTKNWGKHCNSCVYCLCVSKKLVTAQYGGSVEEFCSEECRFRYTMLFCHVAKCDTCGRKGKLKQSLPMLGEVKHFCDLVCLLQFCCDKVATQGEVFKGTEEATPVIANVISLAGPPTGKSSASDRTPQQSTVSNFQSKNSGHSLAGQIYISENFDLISIQTDPVKIHAPSGPKILKNKALLCRPLVQNKGVSCKTQTVDVEAQTGKQCLYDDIFPKVMVVPVPVPVYVPVPMNMYSQCTPKPVGLPLPLPVPMFLPVTMDSAERIVETIQEIKEKIPSDPFEAELILMAEMVAEDDEKNDRQQRLKEKVVEKERERQEAPATDDHTSNYSDDLDTDDLASFLNNWEDASPDAGLRSPGRPYIHERLNTLLDVPVGMSSEPYSEPPPSAPPPMDIEADFTVGKETRYFGVLALMSRVIITRNSGEDGSAQRAGPATSQSSAYRSPTSTSSQESPRKKGNCLRKELRCCHYFCSYSKRIVYHVLEIKKDLHIALSHPDPFHNAVFSLSSTSSKGRKSQRSKATEASSQRGSSSKAMVADIPKLKSQYGVDAWKRWIQWRQTQPNLEKPRFGSRPMELKEDVLRCTTAELSYGLCCFITELKRPNGEPYSPDSLFYLCLGIQQARVFSYTYTKNTVSQKTFVSLQYLFENGRVENIFMDRFYNKFSTEFTNTLRGFQPSITPNGYIHSRVEEEFLWDCKQLGAYSPIVLLNTLLFFCCKYFGFTTVEQHRQLSFAHVMRCTKTNQNNTKTTFLRFYPPISINEAESDPDVPAKRRKEEENKEDILEMMENIENPLRCPVRLYEFYLSKCSESVKQRTNLFYLHPERCCVPNSPLWFSSTPLDDSTMEAMLTRILTYVQIIFMLIFAFLGRGVFTHKAIEASTFVVEYRGNIICKGRVPKKKCGDTLNNYLFEFSWKGAHWCVDASKEDRTLGRLVNDDHISPNCEMKTIVCKGKPHLCLFAIKEISRGEEITYNYGDFSYPWRSMNSDASFTSEDSCSDEDDELPESGPSHENASINSQPGIRYISPLTDLDSSEETGTSMPQPDNTSCTQLEDEAAFSSDELDSDEDYTPSRSVKAKDTSFTRKNYCYVCGEGHTKIARHLRRHAGEEPDIAEAFALPKKSKERKKLLDELRNRGNYEHNQEVLRSKRGQLKLKRRTTTTEANAKTHVHCLYCKGMFKRKEVWRHVARCPSRPMLTSATGGKARVLREIDLAESPFSQKLSSGMWKMLVTMKQDETAFAVRNDFLLLHLAQYLFEKYVNNANKQDFIRQKLREMGRLLLVLHEKSVFSFEDAIKPENFYKVVEAVKDIAGFDEKMQSYNKPSLALKLGHSLKKVGVIVLTRVDGSEQMMRDTKTFMKLCAEEWSELITQTAVASLSGRKVNNPSTIPFTRDVQVFYRYLETTSDSAIECLNTLESPQAYSALCRVTLAQVSVLNKCATEVSKMTLKTFQERGDTTQVLSKHFIRINIMGRTGQNVPVLLTSELVSTVKLLVTKREACGVHHDNPFLFAKPNSSSTSLYHGGNCIRAFSSLCRAKNPVHLRSVHLHKHIARIFQILNLENDELNHLAKLLGHDIRADRDYYRQPKAAVELAKIAKLLLAMEKGSLETFKGNSLEEIEVEDELEPDVEQGSSENSDTEEDNEESDLLPQQIGRGVFTREAIKSSAFVVEYRGNIFSRKETTGKKSGDTLSNYLFDFLWNGQNWCVDASNEDGTLGRLVNDDHISPNCKMKKIVCEGKPHLCLFAVKKISPGEEITYNYGDSSYPWRSTDEDSAGTSSSAGSDCDNEYVPGGEPSSDEGSISSNKQQCENFKNNPDQDLSEQQKFMQQPVDASCTQQEDNSDDFTSDEEAEGEWKAPSQLRPNSPQTIPFTQDVQLFYQYMEKTAASAVESLRMYESPQVYTALVRVTVAQALVLNKNMVEVSEVTLKSFKERDVTELREDADVCQSQFEQILSKRYVKINVMTNRGKKVTVTLTPELLTATTLLVDKRQACGVHENNPFLFARCAPTCMNFFRGLQCIRIFADRCGAKSPVDLRSVTLQKHIARLCQILSLSNEQLDQLAKLLGRDIRTDSEYYLMPEAAADIAKISELLSAMENGSLERFEGKSLEEIEIADTLQLDVEQEKTNDAEEDNEESECSFELSGLFSFSSTKKPSSVSQVSSSKKRGRGRSKKRESENEAFEQNDGKSDDETNTEMDDRAEEMPVSCAVSTTKETLSRSNEDATNIYFSDDDEDMHVDCDIDIDTDEDSVRNDEKDSDEGMPGPPLTPDVKDVTQQDNNSNDVENNEGPPDLHEAAEDVDETEKEGEEQNTLMDVDSRSSSPILNTEKKNKLSAAMTGMKEVKILIPKLDIAKLKTPIHISRLSSLCNLVKRPEKDQPTNDNQCPTSSRSKDTEHKPSSEKEVQMTCSHCKKSMMKGQTAYQKKGFTDVFCSKNCLFETFPVIRPVTKTCHCCHKVISQPLDLIMAAVDVKGTMKNFCSVTCLCSFKSTSSEEPQSVCTKCKKTCTTTCELTLHETVHTFCSNSCRKDFCRDNMNVCDNCGSMIQHKPLTLRLEVGETKTICGDECLNEFKKNTTGPHQCTMCYAVRSISVMFHCKSDKDIVDLFCSRTCVTSYKLRPASVFKPQGEKDNNKKRKRQSEQQSDTEDGNILTDSDENPNDAAVSGATPILNTANSWVVCSNCGEKLPRGQTIYQSPNSLEVFCSGPCLSERHPHIKTVEKKCYNCLKVIQRPHNIILAPVDDSGNMRELCSNTCLSSVKSRASAALRPPPPSRSACTMCSRFLVCKFKLTLDGLTYKLCSNACLVKYQKVNKLSMFPCEVCSSFSVKSWLQLKMEDGNKTICSEECLVKYKEKIDSPRLCPMCQTAHQMSDMVESKNDEGVLDFFCSNRCVMVHKAQSVTVSGSVRSSLDKNDIKEVKPPTALGYKIKEESTNDEYNQNLQSSISTENIKNEPNVAKVGHMKQEHKAACILCVHHHKRLNMLSKSIRNVKVLLRRPPSLCIIFCFCQQDLKICSVFSLKGESAASTAQTLAHMDLPASCSNCKTVLMDGETVYQRKNHTDIFCSTSCLLKFYQMKQVKKTCHYCLQLMTESQDILQAPVDTEGTVKDFCSQTCLSSFSYKKIMSTKIPIMPLPSQSQCSMCSRYCSSKHEVIQEGVIHRICSDPCFLRFCNMNDMSFCENCHSRCRAPLVLKMEDGSKRLCSAECLAQFKQKTKTLQPCAMCCTSHLMSEMVADKNSEDVVVLFCTSSCVMASKIQAVSASGIPLDCDKCGKITVPACHLAMSDASIRNFCSLSCAMAFKETQKEMNAANNASGTSDQTQFDFLKPPEKLPCAQCRRILKTTPKVVQKKGKMNFVCTLACSREFKRVNNIMGKCEYCKNERIIRDAKRIDGKDCYFCSDSCRMLLRHELEKKWGEHCHMCTYCRCVSKTVVMAQYDGTKEVFCSEECNSKYNMLFCHLARCDTCGHEGKLRQSLPMLGEVKYFCDLKCVLHFCNKKVQMVNTGISCFKFDTLLTPPCLLSPVSSPPRSAGTAESSPVIANVISLASALARQPCASASSAQLGTQTQTSFAVPDIQTKVVGHASTQTLPKELKNKSMLCTPLVHNKGVSCTTQTVDAEAQTDKLEPKVIFVTVPVPMNMHSQCTATPVGPSLPLPVSELLPEASAKSTKEPEPVEKNKTDDSQEDRAETKEGQKQKIKAATDHQATFNMSEDSFTDTSSRHSYNTPPVLKAGTPSEPQPELPPPAPPPALEDRNKSPNVLPVLKSQRGIDTWNRWLQARELQTKLDTVSSQTATANQDVLDCSVTELCDGLCRFIAEVKRPDGEPYSPDSLYYYLFENGRLENIFSDQIYNKFSTEFTKILKGFKPSITSSGESSCRFFFFFHSLICSEEIYNRKSLPAGYIQSCVEEEFLWDCKQLGAYSPIVLLNTLLFFCCKYFGFTTVEQHRQLSFTNVRCITKTNEDNTETTVLRFYPPTPINEEESDADSVPAKKRKRSEKKRKVLEMTENSENPLRCPVSLYKFYLSKCSQSVRQRSDLFYLHPDRRRGASSPLWFHSVPVDESTMEAMLVRILAVRGLQEGDKRGLEQQTHDDREG</sequence>
<proteinExistence type="predicted"/>
<protein>
    <submittedName>
        <fullName evidence="1">Uncharacterized protein</fullName>
    </submittedName>
</protein>
<dbReference type="EMBL" id="CM041548">
    <property type="protein sequence ID" value="KAI3358826.1"/>
    <property type="molecule type" value="Genomic_DNA"/>
</dbReference>
<reference evidence="1" key="1">
    <citation type="submission" date="2022-04" db="EMBL/GenBank/DDBJ databases">
        <title>Jade perch genome.</title>
        <authorList>
            <person name="Chao B."/>
        </authorList>
    </citation>
    <scope>NUCLEOTIDE SEQUENCE</scope>
    <source>
        <strain evidence="1">CB-2022</strain>
    </source>
</reference>
<gene>
    <name evidence="1" type="ORF">L3Q82_015223</name>
</gene>
<name>A0ACB8VT99_9TELE</name>